<dbReference type="SUPFAM" id="SSF46689">
    <property type="entry name" value="Homeodomain-like"/>
    <property type="match status" value="1"/>
</dbReference>
<keyword evidence="1 2" id="KW-0238">DNA-binding</keyword>
<feature type="DNA-binding region" description="H-T-H motif" evidence="2">
    <location>
        <begin position="49"/>
        <end position="68"/>
    </location>
</feature>
<reference evidence="4" key="1">
    <citation type="submission" date="2021-02" db="EMBL/GenBank/DDBJ databases">
        <authorList>
            <person name="Vanwijnsberghe S."/>
        </authorList>
    </citation>
    <scope>NUCLEOTIDE SEQUENCE</scope>
    <source>
        <strain evidence="4">R-70211</strain>
    </source>
</reference>
<gene>
    <name evidence="4" type="ORF">R70211_06553</name>
</gene>
<dbReference type="AlphaFoldDB" id="A0A9N8N5N9"/>
<dbReference type="Pfam" id="PF00440">
    <property type="entry name" value="TetR_N"/>
    <property type="match status" value="1"/>
</dbReference>
<proteinExistence type="predicted"/>
<sequence>MTTTQSRRRGSAQPLLATPRQARSQVGLAKMLQVGRELIEASGNLDDLSINSIVEQAGTSIGAFYRRFDNKDVFFDVVQDMVLTEDLEYLRDVVEHEAAWQSDDAGTIADAVVALYVQAFRRNRGLYHASLLRSSQRKTTWDAVKRTNEEALKLIVPRLVAVLSAGRRISAPRLAALEFEVRVALQFLVGMLVNNLLNDPGPLSLTSRKLVPSMQTHFRRSLSLQGR</sequence>
<dbReference type="EMBL" id="CAJNAS010000026">
    <property type="protein sequence ID" value="CAE6955703.1"/>
    <property type="molecule type" value="Genomic_DNA"/>
</dbReference>
<evidence type="ECO:0000313" key="5">
    <source>
        <dbReference type="Proteomes" id="UP000675121"/>
    </source>
</evidence>
<dbReference type="InterPro" id="IPR009057">
    <property type="entry name" value="Homeodomain-like_sf"/>
</dbReference>
<evidence type="ECO:0000256" key="1">
    <source>
        <dbReference type="ARBA" id="ARBA00023125"/>
    </source>
</evidence>
<evidence type="ECO:0000259" key="3">
    <source>
        <dbReference type="PROSITE" id="PS50977"/>
    </source>
</evidence>
<evidence type="ECO:0000256" key="2">
    <source>
        <dbReference type="PROSITE-ProRule" id="PRU00335"/>
    </source>
</evidence>
<dbReference type="Gene3D" id="1.10.357.10">
    <property type="entry name" value="Tetracycline Repressor, domain 2"/>
    <property type="match status" value="1"/>
</dbReference>
<name>A0A9N8N5N9_9BURK</name>
<dbReference type="GO" id="GO:0003677">
    <property type="term" value="F:DNA binding"/>
    <property type="evidence" value="ECO:0007669"/>
    <property type="project" value="UniProtKB-UniRule"/>
</dbReference>
<evidence type="ECO:0000313" key="4">
    <source>
        <dbReference type="EMBL" id="CAE6955703.1"/>
    </source>
</evidence>
<accession>A0A9N8N5N9</accession>
<comment type="caution">
    <text evidence="4">The sequence shown here is derived from an EMBL/GenBank/DDBJ whole genome shotgun (WGS) entry which is preliminary data.</text>
</comment>
<keyword evidence="5" id="KW-1185">Reference proteome</keyword>
<dbReference type="InterPro" id="IPR001647">
    <property type="entry name" value="HTH_TetR"/>
</dbReference>
<feature type="domain" description="HTH tetR-type" evidence="3">
    <location>
        <begin position="25"/>
        <end position="86"/>
    </location>
</feature>
<dbReference type="PROSITE" id="PS50977">
    <property type="entry name" value="HTH_TETR_2"/>
    <property type="match status" value="1"/>
</dbReference>
<dbReference type="RefSeq" id="WP_201080947.1">
    <property type="nucleotide sequence ID" value="NZ_CAJNAS010000026.1"/>
</dbReference>
<protein>
    <recommendedName>
        <fullName evidence="3">HTH tetR-type domain-containing protein</fullName>
    </recommendedName>
</protein>
<organism evidence="4 5">
    <name type="scientific">Paraburkholderia domus</name>
    <dbReference type="NCBI Taxonomy" id="2793075"/>
    <lineage>
        <taxon>Bacteria</taxon>
        <taxon>Pseudomonadati</taxon>
        <taxon>Pseudomonadota</taxon>
        <taxon>Betaproteobacteria</taxon>
        <taxon>Burkholderiales</taxon>
        <taxon>Burkholderiaceae</taxon>
        <taxon>Paraburkholderia</taxon>
    </lineage>
</organism>
<dbReference type="Proteomes" id="UP000675121">
    <property type="component" value="Unassembled WGS sequence"/>
</dbReference>